<accession>A0ABQ6M026</accession>
<dbReference type="InterPro" id="IPR002912">
    <property type="entry name" value="ACT_dom"/>
</dbReference>
<dbReference type="NCBIfam" id="TIGR00655">
    <property type="entry name" value="PurU"/>
    <property type="match status" value="1"/>
</dbReference>
<dbReference type="EC" id="3.5.1.10" evidence="3 4"/>
<dbReference type="Gene3D" id="3.40.50.170">
    <property type="entry name" value="Formyl transferase, N-terminal domain"/>
    <property type="match status" value="1"/>
</dbReference>
<comment type="pathway">
    <text evidence="3">Purine metabolism; IMP biosynthesis via de novo pathway; formate from 10-formyl-5,6,7,8-tetrahydrofolate: step 1/1.</text>
</comment>
<dbReference type="PANTHER" id="PTHR42706">
    <property type="entry name" value="FORMYLTETRAHYDROFOLATE DEFORMYLASE"/>
    <property type="match status" value="1"/>
</dbReference>
<comment type="similarity">
    <text evidence="3">Belongs to the PurU family.</text>
</comment>
<feature type="domain" description="ACT" evidence="5">
    <location>
        <begin position="18"/>
        <end position="98"/>
    </location>
</feature>
<dbReference type="InterPro" id="IPR002376">
    <property type="entry name" value="Formyl_transf_N"/>
</dbReference>
<dbReference type="PANTHER" id="PTHR42706:SF1">
    <property type="entry name" value="FORMYLTETRAHYDROFOLATE DEFORMYLASE 2, MITOCHONDRIAL"/>
    <property type="match status" value="1"/>
</dbReference>
<protein>
    <recommendedName>
        <fullName evidence="3 4">Formyltetrahydrofolate deformylase</fullName>
        <ecNumber evidence="3 4">3.5.1.10</ecNumber>
    </recommendedName>
    <alternativeName>
        <fullName evidence="3">Formyl-FH(4) hydrolase</fullName>
    </alternativeName>
</protein>
<organism evidence="6 7">
    <name type="scientific">Biformimicrobium ophioploci</name>
    <dbReference type="NCBI Taxonomy" id="3036711"/>
    <lineage>
        <taxon>Bacteria</taxon>
        <taxon>Pseudomonadati</taxon>
        <taxon>Pseudomonadota</taxon>
        <taxon>Gammaproteobacteria</taxon>
        <taxon>Cellvibrionales</taxon>
        <taxon>Microbulbiferaceae</taxon>
        <taxon>Biformimicrobium</taxon>
    </lineage>
</organism>
<name>A0ABQ6M026_9GAMM</name>
<dbReference type="PRINTS" id="PR01575">
    <property type="entry name" value="FFH4HYDRLASE"/>
</dbReference>
<dbReference type="NCBIfam" id="NF004684">
    <property type="entry name" value="PRK06027.1"/>
    <property type="match status" value="1"/>
</dbReference>
<evidence type="ECO:0000256" key="3">
    <source>
        <dbReference type="HAMAP-Rule" id="MF_01927"/>
    </source>
</evidence>
<sequence length="295" mass="33171">MMSLYSQDAQVHKPGAYILSFRCPDQLGVVSGYSGLFYECGVNISEISNYTDPVTNTFFLRCVFETDALNIPLEAFSARFATLADRLQMVYQIRPVSAFPRVAIAVSRYDHCLVSLLTKWRSGALPAEIVAVVGNHADCRPLAEWYGLPFYHLPITAETKTQQEAQMREVLVEQNVDLLVLARYMQILSDELCKDLEGRAINIHHSFLPGFKGARPYHQAYERGVKVIGATAHYVTPDLDEGPIIVQEVRPIDHEISVEQMVHLGHDIESTALCQAVRLHCEQRVILNGQRTVIL</sequence>
<proteinExistence type="inferred from homology"/>
<dbReference type="InterPro" id="IPR036477">
    <property type="entry name" value="Formyl_transf_N_sf"/>
</dbReference>
<dbReference type="HAMAP" id="MF_01927">
    <property type="entry name" value="PurU"/>
    <property type="match status" value="1"/>
</dbReference>
<comment type="catalytic activity">
    <reaction evidence="3">
        <text>(6R)-10-formyltetrahydrofolate + H2O = (6S)-5,6,7,8-tetrahydrofolate + formate + H(+)</text>
        <dbReference type="Rhea" id="RHEA:19833"/>
        <dbReference type="ChEBI" id="CHEBI:15377"/>
        <dbReference type="ChEBI" id="CHEBI:15378"/>
        <dbReference type="ChEBI" id="CHEBI:15740"/>
        <dbReference type="ChEBI" id="CHEBI:57453"/>
        <dbReference type="ChEBI" id="CHEBI:195366"/>
        <dbReference type="EC" id="3.5.1.10"/>
    </reaction>
</comment>
<evidence type="ECO:0000313" key="6">
    <source>
        <dbReference type="EMBL" id="GMG87637.1"/>
    </source>
</evidence>
<evidence type="ECO:0000256" key="1">
    <source>
        <dbReference type="ARBA" id="ARBA00022563"/>
    </source>
</evidence>
<reference evidence="6 7" key="1">
    <citation type="submission" date="2023-04" db="EMBL/GenBank/DDBJ databases">
        <title>Marinobulbifer ophiurae gen. nov., sp. Nov., isolate from tissue of brittle star Ophioplocus japonicus.</title>
        <authorList>
            <person name="Kawano K."/>
            <person name="Sawayama S."/>
            <person name="Nakagawa S."/>
        </authorList>
    </citation>
    <scope>NUCLEOTIDE SEQUENCE [LARGE SCALE GENOMIC DNA]</scope>
    <source>
        <strain evidence="6 7">NKW57</strain>
    </source>
</reference>
<dbReference type="CDD" id="cd04875">
    <property type="entry name" value="ACT_F4HF-DF"/>
    <property type="match status" value="1"/>
</dbReference>
<dbReference type="Pfam" id="PF00551">
    <property type="entry name" value="Formyl_trans_N"/>
    <property type="match status" value="1"/>
</dbReference>
<dbReference type="PIRSF" id="PIRSF036480">
    <property type="entry name" value="FormyFH4_hydr"/>
    <property type="match status" value="1"/>
</dbReference>
<dbReference type="InterPro" id="IPR004810">
    <property type="entry name" value="PurU"/>
</dbReference>
<keyword evidence="1 3" id="KW-0554">One-carbon metabolism</keyword>
<evidence type="ECO:0000313" key="7">
    <source>
        <dbReference type="Proteomes" id="UP001224392"/>
    </source>
</evidence>
<keyword evidence="3" id="KW-0658">Purine biosynthesis</keyword>
<dbReference type="Proteomes" id="UP001224392">
    <property type="component" value="Unassembled WGS sequence"/>
</dbReference>
<gene>
    <name evidence="3 6" type="primary">purU</name>
    <name evidence="6" type="ORF">MNKW57_19580</name>
</gene>
<evidence type="ECO:0000256" key="2">
    <source>
        <dbReference type="ARBA" id="ARBA00022801"/>
    </source>
</evidence>
<dbReference type="InterPro" id="IPR041729">
    <property type="entry name" value="Formyl-FH4-Hydrolase_C"/>
</dbReference>
<comment type="function">
    <text evidence="3">Catalyzes the hydrolysis of 10-formyltetrahydrofolate (formyl-FH4) to formate and tetrahydrofolate (FH4).</text>
</comment>
<dbReference type="InterPro" id="IPR044074">
    <property type="entry name" value="PurU_ACT"/>
</dbReference>
<dbReference type="SUPFAM" id="SSF53328">
    <property type="entry name" value="Formyltransferase"/>
    <property type="match status" value="1"/>
</dbReference>
<comment type="caution">
    <text evidence="6">The sequence shown here is derived from an EMBL/GenBank/DDBJ whole genome shotgun (WGS) entry which is preliminary data.</text>
</comment>
<dbReference type="Gene3D" id="3.30.70.260">
    <property type="match status" value="1"/>
</dbReference>
<keyword evidence="2 3" id="KW-0378">Hydrolase</keyword>
<evidence type="ECO:0000259" key="5">
    <source>
        <dbReference type="PROSITE" id="PS51671"/>
    </source>
</evidence>
<dbReference type="SUPFAM" id="SSF55021">
    <property type="entry name" value="ACT-like"/>
    <property type="match status" value="1"/>
</dbReference>
<feature type="active site" evidence="3">
    <location>
        <position position="240"/>
    </location>
</feature>
<dbReference type="InterPro" id="IPR045865">
    <property type="entry name" value="ACT-like_dom_sf"/>
</dbReference>
<keyword evidence="7" id="KW-1185">Reference proteome</keyword>
<evidence type="ECO:0000256" key="4">
    <source>
        <dbReference type="NCBIfam" id="TIGR00655"/>
    </source>
</evidence>
<dbReference type="EMBL" id="BSYJ01000003">
    <property type="protein sequence ID" value="GMG87637.1"/>
    <property type="molecule type" value="Genomic_DNA"/>
</dbReference>
<dbReference type="CDD" id="cd08648">
    <property type="entry name" value="FMT_core_Formyl-FH4-Hydrolase_C"/>
    <property type="match status" value="1"/>
</dbReference>
<dbReference type="PROSITE" id="PS51671">
    <property type="entry name" value="ACT"/>
    <property type="match status" value="1"/>
</dbReference>